<dbReference type="SUPFAM" id="SSF57850">
    <property type="entry name" value="RING/U-box"/>
    <property type="match status" value="1"/>
</dbReference>
<dbReference type="GO" id="GO:0016020">
    <property type="term" value="C:membrane"/>
    <property type="evidence" value="ECO:0007669"/>
    <property type="project" value="UniProtKB-SubCell"/>
</dbReference>
<dbReference type="GO" id="GO:0016567">
    <property type="term" value="P:protein ubiquitination"/>
    <property type="evidence" value="ECO:0007669"/>
    <property type="project" value="InterPro"/>
</dbReference>
<dbReference type="EMBL" id="OZ034816">
    <property type="protein sequence ID" value="CAL1377603.1"/>
    <property type="molecule type" value="Genomic_DNA"/>
</dbReference>
<keyword evidence="10" id="KW-0862">Zinc</keyword>
<keyword evidence="12 16" id="KW-0472">Membrane</keyword>
<evidence type="ECO:0000256" key="1">
    <source>
        <dbReference type="ARBA" id="ARBA00000900"/>
    </source>
</evidence>
<keyword evidence="19" id="KW-1185">Reference proteome</keyword>
<sequence length="451" mass="49223">MQFHPRKMMFTETTTTTAATSFNTDSSCLLDCDSAFNPDGNCHGPCFAVCPSTCKFLFVDNDDNFYPIFPQPPPPPPTKFPVVPSLIPTGGHLNRKNLLVTSMTVAGAMIGFALLIGIFCLVIRIWRSRRRRRNLSFSWRRRDPSAVFATQDDFIAEDHGPVIDHPIWYIHTVGLEQSIIESIAVFRYKKEDNFIDGTDCSVCLSEFEEDESLRLLPKCSHAFHIPCIDTWLRSHKNCPLCRAPIVAAAANSGAVAVQAAAAAGSSVNLNSGEDSPVENLEPTILITATEENEEGGEDGEARIGSGGSSSNEVELSDHSKRLMVLLRRSHSRVPSDVLEGGRREGAGDLQGVRRSLSLDSSSAMAIYRAVENIEVEEEGEGKNLVARELKSCTKSRNGGKRGTSLSFRKLMKSGSIIGLQKGPVLMKRSNSSSKASTSRHGGRSHDSILPL</sequence>
<keyword evidence="6 16" id="KW-0812">Transmembrane</keyword>
<dbReference type="InterPro" id="IPR001841">
    <property type="entry name" value="Znf_RING"/>
</dbReference>
<protein>
    <recommendedName>
        <fullName evidence="4">RING-type E3 ubiquitin transferase</fullName>
        <ecNumber evidence="4">2.3.2.27</ecNumber>
    </recommendedName>
</protein>
<dbReference type="Proteomes" id="UP001497516">
    <property type="component" value="Chromosome 3"/>
</dbReference>
<keyword evidence="7" id="KW-0479">Metal-binding</keyword>
<evidence type="ECO:0000259" key="17">
    <source>
        <dbReference type="PROSITE" id="PS50089"/>
    </source>
</evidence>
<evidence type="ECO:0000256" key="15">
    <source>
        <dbReference type="SAM" id="MobiDB-lite"/>
    </source>
</evidence>
<dbReference type="EC" id="2.3.2.27" evidence="4"/>
<evidence type="ECO:0000256" key="7">
    <source>
        <dbReference type="ARBA" id="ARBA00022723"/>
    </source>
</evidence>
<evidence type="ECO:0000256" key="10">
    <source>
        <dbReference type="ARBA" id="ARBA00022833"/>
    </source>
</evidence>
<feature type="compositionally biased region" description="Low complexity" evidence="15">
    <location>
        <begin position="429"/>
        <end position="438"/>
    </location>
</feature>
<evidence type="ECO:0000256" key="6">
    <source>
        <dbReference type="ARBA" id="ARBA00022692"/>
    </source>
</evidence>
<dbReference type="PANTHER" id="PTHR46913:SF19">
    <property type="entry name" value="RING-TYPE E3 UBIQUITIN TRANSFERASE"/>
    <property type="match status" value="1"/>
</dbReference>
<dbReference type="AlphaFoldDB" id="A0AAV2DW14"/>
<evidence type="ECO:0000256" key="4">
    <source>
        <dbReference type="ARBA" id="ARBA00012483"/>
    </source>
</evidence>
<dbReference type="PROSITE" id="PS50089">
    <property type="entry name" value="ZF_RING_2"/>
    <property type="match status" value="1"/>
</dbReference>
<dbReference type="SMART" id="SM00184">
    <property type="entry name" value="RING"/>
    <property type="match status" value="1"/>
</dbReference>
<gene>
    <name evidence="18" type="ORF">LTRI10_LOCUS19239</name>
</gene>
<proteinExistence type="inferred from homology"/>
<organism evidence="18 19">
    <name type="scientific">Linum trigynum</name>
    <dbReference type="NCBI Taxonomy" id="586398"/>
    <lineage>
        <taxon>Eukaryota</taxon>
        <taxon>Viridiplantae</taxon>
        <taxon>Streptophyta</taxon>
        <taxon>Embryophyta</taxon>
        <taxon>Tracheophyta</taxon>
        <taxon>Spermatophyta</taxon>
        <taxon>Magnoliopsida</taxon>
        <taxon>eudicotyledons</taxon>
        <taxon>Gunneridae</taxon>
        <taxon>Pentapetalae</taxon>
        <taxon>rosids</taxon>
        <taxon>fabids</taxon>
        <taxon>Malpighiales</taxon>
        <taxon>Linaceae</taxon>
        <taxon>Linum</taxon>
    </lineage>
</organism>
<feature type="domain" description="RING-type" evidence="17">
    <location>
        <begin position="200"/>
        <end position="242"/>
    </location>
</feature>
<feature type="transmembrane region" description="Helical" evidence="16">
    <location>
        <begin position="98"/>
        <end position="123"/>
    </location>
</feature>
<evidence type="ECO:0000313" key="19">
    <source>
        <dbReference type="Proteomes" id="UP001497516"/>
    </source>
</evidence>
<keyword evidence="8 14" id="KW-0863">Zinc-finger</keyword>
<evidence type="ECO:0000256" key="11">
    <source>
        <dbReference type="ARBA" id="ARBA00022989"/>
    </source>
</evidence>
<evidence type="ECO:0000256" key="14">
    <source>
        <dbReference type="PROSITE-ProRule" id="PRU00175"/>
    </source>
</evidence>
<evidence type="ECO:0000256" key="9">
    <source>
        <dbReference type="ARBA" id="ARBA00022786"/>
    </source>
</evidence>
<comment type="catalytic activity">
    <reaction evidence="1">
        <text>S-ubiquitinyl-[E2 ubiquitin-conjugating enzyme]-L-cysteine + [acceptor protein]-L-lysine = [E2 ubiquitin-conjugating enzyme]-L-cysteine + N(6)-ubiquitinyl-[acceptor protein]-L-lysine.</text>
        <dbReference type="EC" id="2.3.2.27"/>
    </reaction>
</comment>
<evidence type="ECO:0000256" key="13">
    <source>
        <dbReference type="ARBA" id="ARBA00024209"/>
    </source>
</evidence>
<accession>A0AAV2DW14</accession>
<name>A0AAV2DW14_9ROSI</name>
<dbReference type="Pfam" id="PF13639">
    <property type="entry name" value="zf-RING_2"/>
    <property type="match status" value="1"/>
</dbReference>
<dbReference type="InterPro" id="IPR044600">
    <property type="entry name" value="ATL1/ATL16-like"/>
</dbReference>
<dbReference type="GO" id="GO:0008270">
    <property type="term" value="F:zinc ion binding"/>
    <property type="evidence" value="ECO:0007669"/>
    <property type="project" value="UniProtKB-KW"/>
</dbReference>
<feature type="region of interest" description="Disordered" evidence="15">
    <location>
        <begin position="418"/>
        <end position="451"/>
    </location>
</feature>
<dbReference type="GO" id="GO:0061630">
    <property type="term" value="F:ubiquitin protein ligase activity"/>
    <property type="evidence" value="ECO:0007669"/>
    <property type="project" value="UniProtKB-EC"/>
</dbReference>
<dbReference type="InterPro" id="IPR013083">
    <property type="entry name" value="Znf_RING/FYVE/PHD"/>
</dbReference>
<comment type="subcellular location">
    <subcellularLocation>
        <location evidence="2">Membrane</location>
        <topology evidence="2">Single-pass membrane protein</topology>
    </subcellularLocation>
</comment>
<dbReference type="PANTHER" id="PTHR46913">
    <property type="entry name" value="RING-H2 FINGER PROTEIN ATL16"/>
    <property type="match status" value="1"/>
</dbReference>
<keyword evidence="11 16" id="KW-1133">Transmembrane helix</keyword>
<dbReference type="FunFam" id="3.30.40.10:FF:000233">
    <property type="entry name" value="RING-H2 finger protein ATL54"/>
    <property type="match status" value="1"/>
</dbReference>
<reference evidence="18 19" key="1">
    <citation type="submission" date="2024-04" db="EMBL/GenBank/DDBJ databases">
        <authorList>
            <person name="Fracassetti M."/>
        </authorList>
    </citation>
    <scope>NUCLEOTIDE SEQUENCE [LARGE SCALE GENOMIC DNA]</scope>
</reference>
<evidence type="ECO:0000256" key="3">
    <source>
        <dbReference type="ARBA" id="ARBA00004906"/>
    </source>
</evidence>
<evidence type="ECO:0000256" key="8">
    <source>
        <dbReference type="ARBA" id="ARBA00022771"/>
    </source>
</evidence>
<comment type="pathway">
    <text evidence="3">Protein modification; protein ubiquitination.</text>
</comment>
<dbReference type="CDD" id="cd16461">
    <property type="entry name" value="RING-H2_EL5-like"/>
    <property type="match status" value="1"/>
</dbReference>
<evidence type="ECO:0000256" key="12">
    <source>
        <dbReference type="ARBA" id="ARBA00023136"/>
    </source>
</evidence>
<dbReference type="Gene3D" id="3.30.40.10">
    <property type="entry name" value="Zinc/RING finger domain, C3HC4 (zinc finger)"/>
    <property type="match status" value="1"/>
</dbReference>
<evidence type="ECO:0000256" key="5">
    <source>
        <dbReference type="ARBA" id="ARBA00022679"/>
    </source>
</evidence>
<keyword evidence="5" id="KW-0808">Transferase</keyword>
<evidence type="ECO:0000256" key="16">
    <source>
        <dbReference type="SAM" id="Phobius"/>
    </source>
</evidence>
<comment type="similarity">
    <text evidence="13">Belongs to the RING-type zinc finger family. ATL subfamily.</text>
</comment>
<feature type="region of interest" description="Disordered" evidence="15">
    <location>
        <begin position="291"/>
        <end position="314"/>
    </location>
</feature>
<evidence type="ECO:0000256" key="2">
    <source>
        <dbReference type="ARBA" id="ARBA00004167"/>
    </source>
</evidence>
<evidence type="ECO:0000313" key="18">
    <source>
        <dbReference type="EMBL" id="CAL1377603.1"/>
    </source>
</evidence>
<keyword evidence="9" id="KW-0833">Ubl conjugation pathway</keyword>